<dbReference type="InterPro" id="IPR013783">
    <property type="entry name" value="Ig-like_fold"/>
</dbReference>
<keyword evidence="4" id="KW-0010">Activator</keyword>
<dbReference type="InterPro" id="IPR002909">
    <property type="entry name" value="IPT_dom"/>
</dbReference>
<dbReference type="GO" id="GO:0005634">
    <property type="term" value="C:nucleus"/>
    <property type="evidence" value="ECO:0007669"/>
    <property type="project" value="UniProtKB-SubCell"/>
</dbReference>
<dbReference type="CDD" id="cd01177">
    <property type="entry name" value="IPT_NFkappaB"/>
    <property type="match status" value="1"/>
</dbReference>
<dbReference type="Proteomes" id="UP000812440">
    <property type="component" value="Chromosome 8_10"/>
</dbReference>
<dbReference type="GO" id="GO:0038061">
    <property type="term" value="P:non-canonical NF-kappaB signal transduction"/>
    <property type="evidence" value="ECO:0007669"/>
    <property type="project" value="TreeGrafter"/>
</dbReference>
<dbReference type="CDD" id="cd07886">
    <property type="entry name" value="RHD-n_RelB"/>
    <property type="match status" value="1"/>
</dbReference>
<dbReference type="GO" id="GO:0000981">
    <property type="term" value="F:DNA-binding transcription factor activity, RNA polymerase II-specific"/>
    <property type="evidence" value="ECO:0007669"/>
    <property type="project" value="TreeGrafter"/>
</dbReference>
<dbReference type="GO" id="GO:0005829">
    <property type="term" value="C:cytosol"/>
    <property type="evidence" value="ECO:0007669"/>
    <property type="project" value="UniProtKB-ARBA"/>
</dbReference>
<dbReference type="GO" id="GO:0030098">
    <property type="term" value="P:lymphocyte differentiation"/>
    <property type="evidence" value="ECO:0007669"/>
    <property type="project" value="UniProtKB-ARBA"/>
</dbReference>
<evidence type="ECO:0000256" key="4">
    <source>
        <dbReference type="ARBA" id="ARBA00023159"/>
    </source>
</evidence>
<dbReference type="AlphaFoldDB" id="A0A8T2K617"/>
<organism evidence="8 9">
    <name type="scientific">Hymenochirus boettgeri</name>
    <name type="common">Congo dwarf clawed frog</name>
    <dbReference type="NCBI Taxonomy" id="247094"/>
    <lineage>
        <taxon>Eukaryota</taxon>
        <taxon>Metazoa</taxon>
        <taxon>Chordata</taxon>
        <taxon>Craniata</taxon>
        <taxon>Vertebrata</taxon>
        <taxon>Euteleostomi</taxon>
        <taxon>Amphibia</taxon>
        <taxon>Batrachia</taxon>
        <taxon>Anura</taxon>
        <taxon>Pipoidea</taxon>
        <taxon>Pipidae</taxon>
        <taxon>Pipinae</taxon>
        <taxon>Hymenochirus</taxon>
    </lineage>
</organism>
<feature type="domain" description="RHD" evidence="7">
    <location>
        <begin position="89"/>
        <end position="267"/>
    </location>
</feature>
<proteinExistence type="predicted"/>
<dbReference type="SUPFAM" id="SSF81296">
    <property type="entry name" value="E set domains"/>
    <property type="match status" value="1"/>
</dbReference>
<dbReference type="InterPro" id="IPR014756">
    <property type="entry name" value="Ig_E-set"/>
</dbReference>
<dbReference type="FunFam" id="2.60.40.10:FF:000046">
    <property type="entry name" value="Nuclear factor NF-kappa-B p105 subunit"/>
    <property type="match status" value="1"/>
</dbReference>
<dbReference type="InterPro" id="IPR033926">
    <property type="entry name" value="IPT_NFkappaB"/>
</dbReference>
<keyword evidence="3" id="KW-0090">Biological rhythms</keyword>
<dbReference type="EMBL" id="JAACNH010000003">
    <property type="protein sequence ID" value="KAG8450006.1"/>
    <property type="molecule type" value="Genomic_DNA"/>
</dbReference>
<dbReference type="GO" id="GO:0006954">
    <property type="term" value="P:inflammatory response"/>
    <property type="evidence" value="ECO:0007669"/>
    <property type="project" value="TreeGrafter"/>
</dbReference>
<keyword evidence="2" id="KW-0805">Transcription regulation</keyword>
<dbReference type="Gene3D" id="2.60.40.10">
    <property type="entry name" value="Immunoglobulins"/>
    <property type="match status" value="1"/>
</dbReference>
<dbReference type="InterPro" id="IPR030492">
    <property type="entry name" value="RHD_CS"/>
</dbReference>
<dbReference type="PROSITE" id="PS50254">
    <property type="entry name" value="REL_2"/>
    <property type="match status" value="1"/>
</dbReference>
<dbReference type="GO" id="GO:0000978">
    <property type="term" value="F:RNA polymerase II cis-regulatory region sequence-specific DNA binding"/>
    <property type="evidence" value="ECO:0007669"/>
    <property type="project" value="UniProtKB-ARBA"/>
</dbReference>
<evidence type="ECO:0000256" key="1">
    <source>
        <dbReference type="ARBA" id="ARBA00004123"/>
    </source>
</evidence>
<dbReference type="FunFam" id="2.60.40.340:FF:000005">
    <property type="entry name" value="RELB proto-oncogene, NF-kB subunit"/>
    <property type="match status" value="1"/>
</dbReference>
<evidence type="ECO:0000313" key="8">
    <source>
        <dbReference type="EMBL" id="KAG8450006.1"/>
    </source>
</evidence>
<dbReference type="GO" id="GO:0034097">
    <property type="term" value="P:response to cytokine"/>
    <property type="evidence" value="ECO:0007669"/>
    <property type="project" value="TreeGrafter"/>
</dbReference>
<dbReference type="Pfam" id="PF16179">
    <property type="entry name" value="RHD_dimer"/>
    <property type="match status" value="1"/>
</dbReference>
<evidence type="ECO:0000256" key="6">
    <source>
        <dbReference type="ARBA" id="ARBA00023242"/>
    </source>
</evidence>
<gene>
    <name evidence="8" type="ORF">GDO86_016624</name>
</gene>
<dbReference type="GO" id="GO:0045087">
    <property type="term" value="P:innate immune response"/>
    <property type="evidence" value="ECO:0007669"/>
    <property type="project" value="TreeGrafter"/>
</dbReference>
<comment type="subcellular location">
    <subcellularLocation>
        <location evidence="1">Nucleus</location>
    </subcellularLocation>
</comment>
<dbReference type="GO" id="GO:0007249">
    <property type="term" value="P:canonical NF-kappaB signal transduction"/>
    <property type="evidence" value="ECO:0007669"/>
    <property type="project" value="TreeGrafter"/>
</dbReference>
<protein>
    <recommendedName>
        <fullName evidence="7">RHD domain-containing protein</fullName>
    </recommendedName>
</protein>
<sequence>MSGLCHRGRDSGTEFLSNFLCSLLGLASGTVHDHLQDVMDLIFSEVDIEANPQSSSVLAPTPSDILSTVTVSPYVQDPPSSSFALHREGRLPSLRITEQPKQRGMRFRYQCEGRSAGSILGANSTENNKTAPEIEIINCEDYKEVSVTVCLVWKDSPYRVHPHSLVGKDCQYGICQLTLLPQDGIAKHSFSNLGIQCVKKREVEAAVNDRLKLNIDPYNAGKWRLHEEVDLNVVRLCFQVSCTTEKGKVTKIPPVLSQPIYDKKSTNTSELKIWRMNRECGRCEGGEEIYILCDKVQKEDIQVIFVDNKWEGRADFSQADVHRQIAIVVKTPPYRDLHITEPAHVQVFLQRITDGIRSEGVSFVYMPEKDPNGVHSKRRHDLLHTCNISDPDPHGIERKRKKMKPNYTEHYDSSYTDYNAPLLDSVHSNENYNGFPISSPDDGSFYVQPPVEDFLNHPLHLPPDPFQPTDLGIYSDYLFDTYNPGYTNGATAQLVASSLTLTEEEPNLPDCVFDGLGR</sequence>
<evidence type="ECO:0000256" key="3">
    <source>
        <dbReference type="ARBA" id="ARBA00023108"/>
    </source>
</evidence>
<dbReference type="InterPro" id="IPR008967">
    <property type="entry name" value="p53-like_TF_DNA-bd_sf"/>
</dbReference>
<evidence type="ECO:0000259" key="7">
    <source>
        <dbReference type="PROSITE" id="PS50254"/>
    </source>
</evidence>
<dbReference type="GO" id="GO:0033554">
    <property type="term" value="P:cellular response to stress"/>
    <property type="evidence" value="ECO:0007669"/>
    <property type="project" value="TreeGrafter"/>
</dbReference>
<dbReference type="InterPro" id="IPR032397">
    <property type="entry name" value="RHD_dimer"/>
</dbReference>
<name>A0A8T2K617_9PIPI</name>
<dbReference type="PANTHER" id="PTHR24169">
    <property type="entry name" value="NUCLEAR FACTOR NF-KAPPA-B PROTEIN"/>
    <property type="match status" value="1"/>
</dbReference>
<dbReference type="PROSITE" id="PS01204">
    <property type="entry name" value="REL_1"/>
    <property type="match status" value="1"/>
</dbReference>
<comment type="caution">
    <text evidence="8">The sequence shown here is derived from an EMBL/GenBank/DDBJ whole genome shotgun (WGS) entry which is preliminary data.</text>
</comment>
<evidence type="ECO:0000256" key="5">
    <source>
        <dbReference type="ARBA" id="ARBA00023163"/>
    </source>
</evidence>
<keyword evidence="6" id="KW-0539">Nucleus</keyword>
<accession>A0A8T2K617</accession>
<keyword evidence="9" id="KW-1185">Reference proteome</keyword>
<evidence type="ECO:0000313" key="9">
    <source>
        <dbReference type="Proteomes" id="UP000812440"/>
    </source>
</evidence>
<dbReference type="Gene3D" id="2.60.40.340">
    <property type="entry name" value="Rel homology domain (RHD), DNA-binding domain"/>
    <property type="match status" value="1"/>
</dbReference>
<dbReference type="Pfam" id="PF00554">
    <property type="entry name" value="RHD_DNA_bind"/>
    <property type="match status" value="1"/>
</dbReference>
<dbReference type="InterPro" id="IPR000451">
    <property type="entry name" value="NFkB/Dor"/>
</dbReference>
<evidence type="ECO:0000256" key="2">
    <source>
        <dbReference type="ARBA" id="ARBA00023015"/>
    </source>
</evidence>
<keyword evidence="5" id="KW-0804">Transcription</keyword>
<dbReference type="GO" id="GO:0045944">
    <property type="term" value="P:positive regulation of transcription by RNA polymerase II"/>
    <property type="evidence" value="ECO:0007669"/>
    <property type="project" value="TreeGrafter"/>
</dbReference>
<dbReference type="PANTHER" id="PTHR24169:SF18">
    <property type="entry name" value="TRANSCRIPTION FACTOR RELB"/>
    <property type="match status" value="1"/>
</dbReference>
<dbReference type="SMART" id="SM00429">
    <property type="entry name" value="IPT"/>
    <property type="match status" value="1"/>
</dbReference>
<dbReference type="InterPro" id="IPR037059">
    <property type="entry name" value="RHD_DNA_bind_dom_sf"/>
</dbReference>
<dbReference type="InterPro" id="IPR011539">
    <property type="entry name" value="RHD_DNA_bind_dom"/>
</dbReference>
<dbReference type="SUPFAM" id="SSF49417">
    <property type="entry name" value="p53-like transcription factors"/>
    <property type="match status" value="1"/>
</dbReference>
<dbReference type="GO" id="GO:0048511">
    <property type="term" value="P:rhythmic process"/>
    <property type="evidence" value="ECO:0007669"/>
    <property type="project" value="UniProtKB-KW"/>
</dbReference>
<dbReference type="OrthoDB" id="7881762at2759"/>
<reference evidence="8" key="1">
    <citation type="thesis" date="2020" institute="ProQuest LLC" country="789 East Eisenhower Parkway, Ann Arbor, MI, USA">
        <title>Comparative Genomics and Chromosome Evolution.</title>
        <authorList>
            <person name="Mudd A.B."/>
        </authorList>
    </citation>
    <scope>NUCLEOTIDE SEQUENCE</scope>
    <source>
        <strain evidence="8">Female2</strain>
        <tissue evidence="8">Blood</tissue>
    </source>
</reference>
<dbReference type="InterPro" id="IPR030496">
    <property type="entry name" value="RelB_RHD_N"/>
</dbReference>
<dbReference type="PRINTS" id="PR00057">
    <property type="entry name" value="NFKBTNSCPFCT"/>
</dbReference>